<name>A0ABC8WJ75_9POAL</name>
<evidence type="ECO:0000313" key="5">
    <source>
        <dbReference type="Proteomes" id="UP001497457"/>
    </source>
</evidence>
<dbReference type="InterPro" id="IPR044839">
    <property type="entry name" value="NDR1-like"/>
</dbReference>
<dbReference type="PANTHER" id="PTHR31415">
    <property type="entry name" value="OS05G0367900 PROTEIN"/>
    <property type="match status" value="1"/>
</dbReference>
<reference evidence="4" key="1">
    <citation type="submission" date="2024-10" db="EMBL/GenBank/DDBJ databases">
        <authorList>
            <person name="Ryan C."/>
        </authorList>
    </citation>
    <scope>NUCLEOTIDE SEQUENCE [LARGE SCALE GENOMIC DNA]</scope>
</reference>
<dbReference type="EMBL" id="OZ075122">
    <property type="protein sequence ID" value="CAL4910701.1"/>
    <property type="molecule type" value="Genomic_DNA"/>
</dbReference>
<evidence type="ECO:0008006" key="6">
    <source>
        <dbReference type="Google" id="ProtNLM"/>
    </source>
</evidence>
<evidence type="ECO:0000313" key="4">
    <source>
        <dbReference type="EMBL" id="CAL4910701.1"/>
    </source>
</evidence>
<sequence length="255" mass="28432">MSNTDTANCHCVLGPWTWVWQWTRGSEPVSGWVHTRDFVFADIDGEQPDNRPCGAKVAGFICSTIGNLIGSVFTVFLLWLIFFRPYKVRPYVDAAALTAFDLAVVPAGGGPNNTNATALLYDLALNVTFFNDHRIYGIRFDHLTAGLYYDGTKIGPSDDTLPAFKLHTRRHRTVYPALRGRASNVSAAVVEQLAADQARQRIDLDVRVKTTLTYRFWPHRATYYYEYDCWLQFAPPPPGNGTPAVTGGVKCGVHK</sequence>
<organism evidence="4 5">
    <name type="scientific">Urochloa decumbens</name>
    <dbReference type="NCBI Taxonomy" id="240449"/>
    <lineage>
        <taxon>Eukaryota</taxon>
        <taxon>Viridiplantae</taxon>
        <taxon>Streptophyta</taxon>
        <taxon>Embryophyta</taxon>
        <taxon>Tracheophyta</taxon>
        <taxon>Spermatophyta</taxon>
        <taxon>Magnoliopsida</taxon>
        <taxon>Liliopsida</taxon>
        <taxon>Poales</taxon>
        <taxon>Poaceae</taxon>
        <taxon>PACMAD clade</taxon>
        <taxon>Panicoideae</taxon>
        <taxon>Panicodae</taxon>
        <taxon>Paniceae</taxon>
        <taxon>Melinidinae</taxon>
        <taxon>Urochloa</taxon>
    </lineage>
</organism>
<evidence type="ECO:0000256" key="2">
    <source>
        <dbReference type="ARBA" id="ARBA00023136"/>
    </source>
</evidence>
<protein>
    <recommendedName>
        <fullName evidence="6">Late embryogenesis abundant protein LEA-2 subgroup domain-containing protein</fullName>
    </recommendedName>
</protein>
<dbReference type="GO" id="GO:0016020">
    <property type="term" value="C:membrane"/>
    <property type="evidence" value="ECO:0007669"/>
    <property type="project" value="UniProtKB-SubCell"/>
</dbReference>
<evidence type="ECO:0000256" key="1">
    <source>
        <dbReference type="ARBA" id="ARBA00004370"/>
    </source>
</evidence>
<dbReference type="PANTHER" id="PTHR31415:SF82">
    <property type="entry name" value="OS05G0203150 PROTEIN"/>
    <property type="match status" value="1"/>
</dbReference>
<gene>
    <name evidence="4" type="ORF">URODEC1_LOCUS14529</name>
</gene>
<proteinExistence type="predicted"/>
<accession>A0ABC8WJ75</accession>
<dbReference type="Proteomes" id="UP001497457">
    <property type="component" value="Chromosome 12b"/>
</dbReference>
<keyword evidence="3" id="KW-0812">Transmembrane</keyword>
<keyword evidence="3" id="KW-1133">Transmembrane helix</keyword>
<keyword evidence="5" id="KW-1185">Reference proteome</keyword>
<evidence type="ECO:0000256" key="3">
    <source>
        <dbReference type="SAM" id="Phobius"/>
    </source>
</evidence>
<keyword evidence="2 3" id="KW-0472">Membrane</keyword>
<comment type="subcellular location">
    <subcellularLocation>
        <location evidence="1">Membrane</location>
    </subcellularLocation>
</comment>
<dbReference type="AlphaFoldDB" id="A0ABC8WJ75"/>
<feature type="transmembrane region" description="Helical" evidence="3">
    <location>
        <begin position="57"/>
        <end position="82"/>
    </location>
</feature>